<dbReference type="STRING" id="408657.SAMN04487995_3681"/>
<keyword evidence="3" id="KW-1185">Reference proteome</keyword>
<feature type="domain" description="Calcineurin-like phosphoesterase" evidence="1">
    <location>
        <begin position="26"/>
        <end position="145"/>
    </location>
</feature>
<evidence type="ECO:0000313" key="3">
    <source>
        <dbReference type="Proteomes" id="UP000199532"/>
    </source>
</evidence>
<dbReference type="AlphaFoldDB" id="A0A1H6WUE4"/>
<dbReference type="PANTHER" id="PTHR39323">
    <property type="entry name" value="BLR1149 PROTEIN"/>
    <property type="match status" value="1"/>
</dbReference>
<dbReference type="EMBL" id="FNXY01000005">
    <property type="protein sequence ID" value="SEJ18894.1"/>
    <property type="molecule type" value="Genomic_DNA"/>
</dbReference>
<dbReference type="Gene3D" id="3.60.21.10">
    <property type="match status" value="1"/>
</dbReference>
<dbReference type="InterPro" id="IPR029052">
    <property type="entry name" value="Metallo-depent_PP-like"/>
</dbReference>
<gene>
    <name evidence="2" type="ORF">SAMN04487995_3681</name>
</gene>
<evidence type="ECO:0000313" key="2">
    <source>
        <dbReference type="EMBL" id="SEJ18894.1"/>
    </source>
</evidence>
<dbReference type="InterPro" id="IPR026336">
    <property type="entry name" value="PdeM-like"/>
</dbReference>
<dbReference type="PIRSF" id="PIRSF000887">
    <property type="entry name" value="Pesterase_MJ0037"/>
    <property type="match status" value="1"/>
</dbReference>
<dbReference type="RefSeq" id="WP_090337631.1">
    <property type="nucleotide sequence ID" value="NZ_FNXY01000005.1"/>
</dbReference>
<dbReference type="NCBIfam" id="TIGR04123">
    <property type="entry name" value="P_estr_lig_assc"/>
    <property type="match status" value="1"/>
</dbReference>
<dbReference type="SUPFAM" id="SSF56300">
    <property type="entry name" value="Metallo-dependent phosphatases"/>
    <property type="match status" value="1"/>
</dbReference>
<dbReference type="OrthoDB" id="9795838at2"/>
<name>A0A1H6WUE4_9BACT</name>
<protein>
    <submittedName>
        <fullName evidence="2">Putative phosphoesterase</fullName>
    </submittedName>
</protein>
<dbReference type="InterPro" id="IPR004843">
    <property type="entry name" value="Calcineurin-like_PHP"/>
</dbReference>
<reference evidence="2 3" key="1">
    <citation type="submission" date="2016-10" db="EMBL/GenBank/DDBJ databases">
        <authorList>
            <person name="de Groot N.N."/>
        </authorList>
    </citation>
    <scope>NUCLEOTIDE SEQUENCE [LARGE SCALE GENOMIC DNA]</scope>
    <source>
        <strain evidence="2 3">DSM 19938</strain>
    </source>
</reference>
<proteinExistence type="predicted"/>
<evidence type="ECO:0000259" key="1">
    <source>
        <dbReference type="Pfam" id="PF00149"/>
    </source>
</evidence>
<accession>A0A1H6WUE4</accession>
<organism evidence="2 3">
    <name type="scientific">Dyadobacter koreensis</name>
    <dbReference type="NCBI Taxonomy" id="408657"/>
    <lineage>
        <taxon>Bacteria</taxon>
        <taxon>Pseudomonadati</taxon>
        <taxon>Bacteroidota</taxon>
        <taxon>Cytophagia</taxon>
        <taxon>Cytophagales</taxon>
        <taxon>Spirosomataceae</taxon>
        <taxon>Dyadobacter</taxon>
    </lineage>
</organism>
<dbReference type="InterPro" id="IPR024173">
    <property type="entry name" value="Pesterase_MJ0037-like"/>
</dbReference>
<sequence length="214" mass="24918">MQIEIRNNHFDLLTQKAIFWQEKQTLLIGDLHLGKITHFRKEGIAIPQIAAGNNFDRLDQLLENTNCARIIFLGDLFHSKYNSEWETFSEWRKKYHFVEMIIVIGNHDVLPISLFLENNIEVYKNDFEEDNFIFTHHPKVELDPLKFVFAGHIHPVFTSYGRGRQSFRLPCFVVDKNQAILPSFGVFTGGFGVDLVAGRKIYMLTEERVFAVGR</sequence>
<dbReference type="Pfam" id="PF00149">
    <property type="entry name" value="Metallophos"/>
    <property type="match status" value="1"/>
</dbReference>
<dbReference type="PANTHER" id="PTHR39323:SF1">
    <property type="entry name" value="BLR1149 PROTEIN"/>
    <property type="match status" value="1"/>
</dbReference>
<dbReference type="GO" id="GO:0016787">
    <property type="term" value="F:hydrolase activity"/>
    <property type="evidence" value="ECO:0007669"/>
    <property type="project" value="InterPro"/>
</dbReference>
<dbReference type="Proteomes" id="UP000199532">
    <property type="component" value="Unassembled WGS sequence"/>
</dbReference>